<dbReference type="InterPro" id="IPR009620">
    <property type="entry name" value="UPF0236"/>
</dbReference>
<protein>
    <submittedName>
        <fullName evidence="2">Uncharacterized protein</fullName>
    </submittedName>
</protein>
<dbReference type="EMBL" id="LOHZ01000023">
    <property type="protein sequence ID" value="KYO67049.1"/>
    <property type="molecule type" value="Genomic_DNA"/>
</dbReference>
<comment type="caution">
    <text evidence="2">The sequence shown here is derived from an EMBL/GenBank/DDBJ whole genome shotgun (WGS) entry which is preliminary data.</text>
</comment>
<reference evidence="2 3" key="1">
    <citation type="submission" date="2015-12" db="EMBL/GenBank/DDBJ databases">
        <title>Draft genome of Thermovenabulum gondwanense isolated from a red thermophilic microbial mat colonisisng an outflow channel of a bore well.</title>
        <authorList>
            <person name="Patel B.K."/>
        </authorList>
    </citation>
    <scope>NUCLEOTIDE SEQUENCE [LARGE SCALE GENOMIC DNA]</scope>
    <source>
        <strain evidence="2 3">R270</strain>
    </source>
</reference>
<keyword evidence="3" id="KW-1185">Reference proteome</keyword>
<dbReference type="Proteomes" id="UP000075737">
    <property type="component" value="Unassembled WGS sequence"/>
</dbReference>
<comment type="similarity">
    <text evidence="1">Belongs to the UPF0236 family.</text>
</comment>
<gene>
    <name evidence="2" type="ORF">ATZ99_08670</name>
</gene>
<accession>A0A162MS08</accession>
<dbReference type="AlphaFoldDB" id="A0A162MS08"/>
<evidence type="ECO:0000313" key="2">
    <source>
        <dbReference type="EMBL" id="KYO67049.1"/>
    </source>
</evidence>
<evidence type="ECO:0000256" key="1">
    <source>
        <dbReference type="ARBA" id="ARBA00006539"/>
    </source>
</evidence>
<evidence type="ECO:0000313" key="3">
    <source>
        <dbReference type="Proteomes" id="UP000075737"/>
    </source>
</evidence>
<name>A0A162MS08_9FIRM</name>
<proteinExistence type="inferred from homology"/>
<organism evidence="2 3">
    <name type="scientific">Thermovenabulum gondwanense</name>
    <dbReference type="NCBI Taxonomy" id="520767"/>
    <lineage>
        <taxon>Bacteria</taxon>
        <taxon>Bacillati</taxon>
        <taxon>Bacillota</taxon>
        <taxon>Clostridia</taxon>
        <taxon>Thermosediminibacterales</taxon>
        <taxon>Thermosediminibacteraceae</taxon>
        <taxon>Thermovenabulum</taxon>
    </lineage>
</organism>
<dbReference type="Pfam" id="PF06782">
    <property type="entry name" value="UPF0236"/>
    <property type="match status" value="1"/>
</dbReference>
<sequence>MESSPEELRKDYNDEIWDVTYKRRYYEDKKTGEKAYLADRAAVIQKYERIDVALKAEITDLSTMMSYEKSTREIKSNLG</sequence>
<dbReference type="STRING" id="520767.ATZ99_08670"/>